<dbReference type="Gene3D" id="3.30.200.20">
    <property type="entry name" value="Phosphorylase Kinase, domain 1"/>
    <property type="match status" value="1"/>
</dbReference>
<evidence type="ECO:0000313" key="4">
    <source>
        <dbReference type="Proteomes" id="UP000006643"/>
    </source>
</evidence>
<dbReference type="VEuPathDB" id="FungiDB:PITG_07214"/>
<dbReference type="GO" id="GO:0005524">
    <property type="term" value="F:ATP binding"/>
    <property type="evidence" value="ECO:0007669"/>
    <property type="project" value="InterPro"/>
</dbReference>
<keyword evidence="1" id="KW-1133">Transmembrane helix</keyword>
<keyword evidence="4" id="KW-1185">Reference proteome</keyword>
<dbReference type="SUPFAM" id="SSF56112">
    <property type="entry name" value="Protein kinase-like (PK-like)"/>
    <property type="match status" value="1"/>
</dbReference>
<keyword evidence="1" id="KW-0812">Transmembrane</keyword>
<dbReference type="GeneID" id="9471554"/>
<dbReference type="AlphaFoldDB" id="D0N7J1"/>
<name>D0N7J1_PHYIT</name>
<dbReference type="KEGG" id="pif:PITG_07214"/>
<evidence type="ECO:0000313" key="3">
    <source>
        <dbReference type="EMBL" id="EEY53540.1"/>
    </source>
</evidence>
<feature type="transmembrane region" description="Helical" evidence="1">
    <location>
        <begin position="84"/>
        <end position="104"/>
    </location>
</feature>
<feature type="transmembrane region" description="Helical" evidence="1">
    <location>
        <begin position="177"/>
        <end position="197"/>
    </location>
</feature>
<dbReference type="InterPro" id="IPR051681">
    <property type="entry name" value="Ser/Thr_Kinases-Pseudokinases"/>
</dbReference>
<dbReference type="PROSITE" id="PS50011">
    <property type="entry name" value="PROTEIN_KINASE_DOM"/>
    <property type="match status" value="1"/>
</dbReference>
<feature type="transmembrane region" description="Helical" evidence="1">
    <location>
        <begin position="6"/>
        <end position="25"/>
    </location>
</feature>
<dbReference type="HOGENOM" id="CLU_014648_0_0_1"/>
<proteinExistence type="predicted"/>
<feature type="transmembrane region" description="Helical" evidence="1">
    <location>
        <begin position="146"/>
        <end position="165"/>
    </location>
</feature>
<feature type="domain" description="Protein kinase" evidence="2">
    <location>
        <begin position="266"/>
        <end position="545"/>
    </location>
</feature>
<sequence>MRVTLVLILLGIVTIWLLCVGLIWHMRVNRAGSFKGDAAAARKVILPAYEPVLFVLAILNGAYIIFLIVTLATDYYDVLVSPLILESFYAGNQFMFVIVLVLMFEKSLSFPAVKRAVGLSFLLSYYTMLYVWVVTHFGRPSQQKTFAIGLQFVRGLLMLPFVYAFVQPPSRATKRIIRELCFVTIVYFLLTVLLMILIMNPKTVEQSRYVVYVMLSWVAFCPLIVWRVLKADTEYWHGLGQRACALQNYFQRENGLSEHVTSEGLHVLIEMNRMGSKSTVFQGTYKMKAQVAVKAYVPSSCSDDIVAAFSHEAAMCSVLNHPNIVRFHGMCVAPPTICLVIDQMLDAGRAVAYLHSFSPPFVHCNIKPSSFLVDSECNVQLSDFGEARSVTNLKKRTLLSTSKMPILEDTHFSLETAIGSPMETTLSHIDSPWSLQTEKYSAEYTALEIIEKRDEFDVHGVAAYVYSLAMTMWDILHPGGDRFPQTNGDHAQVTQEILHGLRPRLDDSTPPRLRGLIERSWSHDPGLRPSAKQIVNALEDIQEEMCARLVLELLSDLIEYPSAASGSSIRLTEVHRAHTLPGAFIVDRMVERRLVSCSAEAIRMGNAFMDSSFLHHHSSVYRLSLRDP</sequence>
<dbReference type="InterPro" id="IPR001245">
    <property type="entry name" value="Ser-Thr/Tyr_kinase_cat_dom"/>
</dbReference>
<protein>
    <submittedName>
        <fullName evidence="3">Protein kinase, putative</fullName>
    </submittedName>
</protein>
<evidence type="ECO:0000259" key="2">
    <source>
        <dbReference type="PROSITE" id="PS50011"/>
    </source>
</evidence>
<dbReference type="STRING" id="403677.D0N7J1"/>
<dbReference type="EMBL" id="DS028127">
    <property type="protein sequence ID" value="EEY53540.1"/>
    <property type="molecule type" value="Genomic_DNA"/>
</dbReference>
<feature type="transmembrane region" description="Helical" evidence="1">
    <location>
        <begin position="52"/>
        <end position="72"/>
    </location>
</feature>
<feature type="transmembrane region" description="Helical" evidence="1">
    <location>
        <begin position="209"/>
        <end position="229"/>
    </location>
</feature>
<dbReference type="RefSeq" id="XP_002905158.1">
    <property type="nucleotide sequence ID" value="XM_002905112.1"/>
</dbReference>
<reference evidence="4" key="1">
    <citation type="journal article" date="2009" name="Nature">
        <title>Genome sequence and analysis of the Irish potato famine pathogen Phytophthora infestans.</title>
        <authorList>
            <consortium name="The Broad Institute Genome Sequencing Platform"/>
            <person name="Haas B.J."/>
            <person name="Kamoun S."/>
            <person name="Zody M.C."/>
            <person name="Jiang R.H."/>
            <person name="Handsaker R.E."/>
            <person name="Cano L.M."/>
            <person name="Grabherr M."/>
            <person name="Kodira C.D."/>
            <person name="Raffaele S."/>
            <person name="Torto-Alalibo T."/>
            <person name="Bozkurt T.O."/>
            <person name="Ah-Fong A.M."/>
            <person name="Alvarado L."/>
            <person name="Anderson V.L."/>
            <person name="Armstrong M.R."/>
            <person name="Avrova A."/>
            <person name="Baxter L."/>
            <person name="Beynon J."/>
            <person name="Boevink P.C."/>
            <person name="Bollmann S.R."/>
            <person name="Bos J.I."/>
            <person name="Bulone V."/>
            <person name="Cai G."/>
            <person name="Cakir C."/>
            <person name="Carrington J.C."/>
            <person name="Chawner M."/>
            <person name="Conti L."/>
            <person name="Costanzo S."/>
            <person name="Ewan R."/>
            <person name="Fahlgren N."/>
            <person name="Fischbach M.A."/>
            <person name="Fugelstad J."/>
            <person name="Gilroy E.M."/>
            <person name="Gnerre S."/>
            <person name="Green P.J."/>
            <person name="Grenville-Briggs L.J."/>
            <person name="Griffith J."/>
            <person name="Grunwald N.J."/>
            <person name="Horn K."/>
            <person name="Horner N.R."/>
            <person name="Hu C.H."/>
            <person name="Huitema E."/>
            <person name="Jeong D.H."/>
            <person name="Jones A.M."/>
            <person name="Jones J.D."/>
            <person name="Jones R.W."/>
            <person name="Karlsson E.K."/>
            <person name="Kunjeti S.G."/>
            <person name="Lamour K."/>
            <person name="Liu Z."/>
            <person name="Ma L."/>
            <person name="Maclean D."/>
            <person name="Chibucos M.C."/>
            <person name="McDonald H."/>
            <person name="McWalters J."/>
            <person name="Meijer H.J."/>
            <person name="Morgan W."/>
            <person name="Morris P.F."/>
            <person name="Munro C.A."/>
            <person name="O'Neill K."/>
            <person name="Ospina-Giraldo M."/>
            <person name="Pinzon A."/>
            <person name="Pritchard L."/>
            <person name="Ramsahoye B."/>
            <person name="Ren Q."/>
            <person name="Restrepo S."/>
            <person name="Roy S."/>
            <person name="Sadanandom A."/>
            <person name="Savidor A."/>
            <person name="Schornack S."/>
            <person name="Schwartz D.C."/>
            <person name="Schumann U.D."/>
            <person name="Schwessinger B."/>
            <person name="Seyer L."/>
            <person name="Sharpe T."/>
            <person name="Silvar C."/>
            <person name="Song J."/>
            <person name="Studholme D.J."/>
            <person name="Sykes S."/>
            <person name="Thines M."/>
            <person name="van de Vondervoort P.J."/>
            <person name="Phuntumart V."/>
            <person name="Wawra S."/>
            <person name="Weide R."/>
            <person name="Win J."/>
            <person name="Young C."/>
            <person name="Zhou S."/>
            <person name="Fry W."/>
            <person name="Meyers B.C."/>
            <person name="van West P."/>
            <person name="Ristaino J."/>
            <person name="Govers F."/>
            <person name="Birch P.R."/>
            <person name="Whisson S.C."/>
            <person name="Judelson H.S."/>
            <person name="Nusbaum C."/>
        </authorList>
    </citation>
    <scope>NUCLEOTIDE SEQUENCE [LARGE SCALE GENOMIC DNA]</scope>
    <source>
        <strain evidence="4">T30-4</strain>
    </source>
</reference>
<gene>
    <name evidence="3" type="ORF">PITG_07214</name>
</gene>
<keyword evidence="1" id="KW-0472">Membrane</keyword>
<feature type="transmembrane region" description="Helical" evidence="1">
    <location>
        <begin position="116"/>
        <end position="134"/>
    </location>
</feature>
<keyword evidence="3" id="KW-0418">Kinase</keyword>
<evidence type="ECO:0000256" key="1">
    <source>
        <dbReference type="SAM" id="Phobius"/>
    </source>
</evidence>
<accession>D0N7J1</accession>
<dbReference type="InParanoid" id="D0N7J1"/>
<dbReference type="eggNOG" id="KOG0192">
    <property type="taxonomic scope" value="Eukaryota"/>
</dbReference>
<dbReference type="OrthoDB" id="10261027at2759"/>
<dbReference type="InterPro" id="IPR011009">
    <property type="entry name" value="Kinase-like_dom_sf"/>
</dbReference>
<dbReference type="GO" id="GO:0004674">
    <property type="term" value="F:protein serine/threonine kinase activity"/>
    <property type="evidence" value="ECO:0007669"/>
    <property type="project" value="TreeGrafter"/>
</dbReference>
<organism evidence="3 4">
    <name type="scientific">Phytophthora infestans (strain T30-4)</name>
    <name type="common">Potato late blight agent</name>
    <dbReference type="NCBI Taxonomy" id="403677"/>
    <lineage>
        <taxon>Eukaryota</taxon>
        <taxon>Sar</taxon>
        <taxon>Stramenopiles</taxon>
        <taxon>Oomycota</taxon>
        <taxon>Peronosporomycetes</taxon>
        <taxon>Peronosporales</taxon>
        <taxon>Peronosporaceae</taxon>
        <taxon>Phytophthora</taxon>
    </lineage>
</organism>
<dbReference type="Proteomes" id="UP000006643">
    <property type="component" value="Unassembled WGS sequence"/>
</dbReference>
<dbReference type="OMA" id="RRFVSCP"/>
<dbReference type="Gene3D" id="1.10.510.10">
    <property type="entry name" value="Transferase(Phosphotransferase) domain 1"/>
    <property type="match status" value="1"/>
</dbReference>
<dbReference type="Pfam" id="PF07714">
    <property type="entry name" value="PK_Tyr_Ser-Thr"/>
    <property type="match status" value="2"/>
</dbReference>
<keyword evidence="3" id="KW-0808">Transferase</keyword>
<dbReference type="InterPro" id="IPR000719">
    <property type="entry name" value="Prot_kinase_dom"/>
</dbReference>
<dbReference type="PANTHER" id="PTHR44329">
    <property type="entry name" value="SERINE/THREONINE-PROTEIN KINASE TNNI3K-RELATED"/>
    <property type="match status" value="1"/>
</dbReference>